<dbReference type="InterPro" id="IPR021752">
    <property type="entry name" value="TF_Rrn7_Zf"/>
</dbReference>
<proteinExistence type="inferred from homology"/>
<evidence type="ECO:0000256" key="5">
    <source>
        <dbReference type="ARBA" id="ARBA00022771"/>
    </source>
</evidence>
<evidence type="ECO:0000256" key="4">
    <source>
        <dbReference type="ARBA" id="ARBA00022723"/>
    </source>
</evidence>
<keyword evidence="8" id="KW-0238">DNA-binding</keyword>
<dbReference type="GO" id="GO:0001164">
    <property type="term" value="F:RNA polymerase I core promoter sequence-specific DNA binding"/>
    <property type="evidence" value="ECO:0007669"/>
    <property type="project" value="InterPro"/>
</dbReference>
<protein>
    <recommendedName>
        <fullName evidence="3">TATA box-binding protein-associated factor RNA polymerase I subunit B</fullName>
    </recommendedName>
    <alternativeName>
        <fullName evidence="11">TATA box-binding protein-associated factor 1B</fullName>
    </alternativeName>
</protein>
<evidence type="ECO:0000256" key="7">
    <source>
        <dbReference type="ARBA" id="ARBA00023015"/>
    </source>
</evidence>
<dbReference type="GO" id="GO:0005668">
    <property type="term" value="C:RNA polymerase transcription factor SL1 complex"/>
    <property type="evidence" value="ECO:0007669"/>
    <property type="project" value="TreeGrafter"/>
</dbReference>
<sequence length="184" mass="20537">MELREAAEETPCAQCSAVNWAVSDEGRFYCRSCHNVDTNRCQPVVHTDCVLWCWWICEGFQFILKNQADALVDLGVSDQVLCQLWRLYLQKSRQAFTSDPIRSSAHQLVPFLIFNTTPLLYSLLPVFHSPFSSENHRLGCGQGVGQLCPSVRESKAGTYSDEHEENPGPDPPGSGVEPCTADTQ</sequence>
<comment type="subcellular location">
    <subcellularLocation>
        <location evidence="1">Nucleus</location>
        <location evidence="1">Nucleolus</location>
    </subcellularLocation>
</comment>
<evidence type="ECO:0000256" key="2">
    <source>
        <dbReference type="ARBA" id="ARBA00006899"/>
    </source>
</evidence>
<feature type="region of interest" description="Disordered" evidence="12">
    <location>
        <begin position="155"/>
        <end position="184"/>
    </location>
</feature>
<evidence type="ECO:0000256" key="1">
    <source>
        <dbReference type="ARBA" id="ARBA00004604"/>
    </source>
</evidence>
<organism evidence="14 15">
    <name type="scientific">Cynoglossus semilaevis</name>
    <name type="common">Tongue sole</name>
    <dbReference type="NCBI Taxonomy" id="244447"/>
    <lineage>
        <taxon>Eukaryota</taxon>
        <taxon>Metazoa</taxon>
        <taxon>Chordata</taxon>
        <taxon>Craniata</taxon>
        <taxon>Vertebrata</taxon>
        <taxon>Euteleostomi</taxon>
        <taxon>Actinopterygii</taxon>
        <taxon>Neopterygii</taxon>
        <taxon>Teleostei</taxon>
        <taxon>Neoteleostei</taxon>
        <taxon>Acanthomorphata</taxon>
        <taxon>Carangaria</taxon>
        <taxon>Pleuronectiformes</taxon>
        <taxon>Pleuronectoidei</taxon>
        <taxon>Cynoglossidae</taxon>
        <taxon>Cynoglossinae</taxon>
        <taxon>Cynoglossus</taxon>
    </lineage>
</organism>
<comment type="similarity">
    <text evidence="2">Belongs to the RRN7/TAF1B family.</text>
</comment>
<keyword evidence="7" id="KW-0805">Transcription regulation</keyword>
<dbReference type="Ensembl" id="ENSCSET00000009684.1">
    <property type="protein sequence ID" value="ENSCSEP00000009572.1"/>
    <property type="gene ID" value="ENSCSEG00000006130.1"/>
</dbReference>
<keyword evidence="6" id="KW-0862">Zinc</keyword>
<dbReference type="PANTHER" id="PTHR31576">
    <property type="entry name" value="TATA BOX-BINDING PROTEIN-ASSOCIATED FACTOR RNA POLYMERASE I SUBUNIT B"/>
    <property type="match status" value="1"/>
</dbReference>
<evidence type="ECO:0000259" key="13">
    <source>
        <dbReference type="Pfam" id="PF11781"/>
    </source>
</evidence>
<evidence type="ECO:0000256" key="11">
    <source>
        <dbReference type="ARBA" id="ARBA00032500"/>
    </source>
</evidence>
<dbReference type="InterPro" id="IPR033599">
    <property type="entry name" value="TAF1B/Rrn7"/>
</dbReference>
<reference evidence="14 15" key="1">
    <citation type="journal article" date="2014" name="Nat. Genet.">
        <title>Whole-genome sequence of a flatfish provides insights into ZW sex chromosome evolution and adaptation to a benthic lifestyle.</title>
        <authorList>
            <person name="Chen S."/>
            <person name="Zhang G."/>
            <person name="Shao C."/>
            <person name="Huang Q."/>
            <person name="Liu G."/>
            <person name="Zhang P."/>
            <person name="Song W."/>
            <person name="An N."/>
            <person name="Chalopin D."/>
            <person name="Volff J.N."/>
            <person name="Hong Y."/>
            <person name="Li Q."/>
            <person name="Sha Z."/>
            <person name="Zhou H."/>
            <person name="Xie M."/>
            <person name="Yu Q."/>
            <person name="Liu Y."/>
            <person name="Xiang H."/>
            <person name="Wang N."/>
            <person name="Wu K."/>
            <person name="Yang C."/>
            <person name="Zhou Q."/>
            <person name="Liao X."/>
            <person name="Yang L."/>
            <person name="Hu Q."/>
            <person name="Zhang J."/>
            <person name="Meng L."/>
            <person name="Jin L."/>
            <person name="Tian Y."/>
            <person name="Lian J."/>
            <person name="Yang J."/>
            <person name="Miao G."/>
            <person name="Liu S."/>
            <person name="Liang Z."/>
            <person name="Yan F."/>
            <person name="Li Y."/>
            <person name="Sun B."/>
            <person name="Zhang H."/>
            <person name="Zhang J."/>
            <person name="Zhu Y."/>
            <person name="Du M."/>
            <person name="Zhao Y."/>
            <person name="Schartl M."/>
            <person name="Tang Q."/>
            <person name="Wang J."/>
        </authorList>
    </citation>
    <scope>NUCLEOTIDE SEQUENCE</scope>
</reference>
<evidence type="ECO:0000256" key="6">
    <source>
        <dbReference type="ARBA" id="ARBA00022833"/>
    </source>
</evidence>
<evidence type="ECO:0000256" key="3">
    <source>
        <dbReference type="ARBA" id="ARBA00018994"/>
    </source>
</evidence>
<dbReference type="GO" id="GO:0008270">
    <property type="term" value="F:zinc ion binding"/>
    <property type="evidence" value="ECO:0007669"/>
    <property type="project" value="UniProtKB-KW"/>
</dbReference>
<keyword evidence="15" id="KW-1185">Reference proteome</keyword>
<feature type="domain" description="RRN7-type" evidence="13">
    <location>
        <begin position="10"/>
        <end position="36"/>
    </location>
</feature>
<dbReference type="Pfam" id="PF11781">
    <property type="entry name" value="Zn_ribbon_RRN7"/>
    <property type="match status" value="1"/>
</dbReference>
<evidence type="ECO:0000313" key="15">
    <source>
        <dbReference type="Proteomes" id="UP000265120"/>
    </source>
</evidence>
<reference evidence="14" key="2">
    <citation type="submission" date="2025-08" db="UniProtKB">
        <authorList>
            <consortium name="Ensembl"/>
        </authorList>
    </citation>
    <scope>IDENTIFICATION</scope>
</reference>
<reference evidence="14" key="3">
    <citation type="submission" date="2025-09" db="UniProtKB">
        <authorList>
            <consortium name="Ensembl"/>
        </authorList>
    </citation>
    <scope>IDENTIFICATION</scope>
</reference>
<accession>A0A3P8V4T0</accession>
<dbReference type="GO" id="GO:0070860">
    <property type="term" value="C:RNA polymerase I core factor complex"/>
    <property type="evidence" value="ECO:0007669"/>
    <property type="project" value="InterPro"/>
</dbReference>
<dbReference type="GeneTree" id="ENSGT00440000033827"/>
<evidence type="ECO:0000313" key="14">
    <source>
        <dbReference type="Ensembl" id="ENSCSEP00000009572.1"/>
    </source>
</evidence>
<dbReference type="Proteomes" id="UP000265120">
    <property type="component" value="Chromosome 7"/>
</dbReference>
<keyword evidence="9" id="KW-0804">Transcription</keyword>
<dbReference type="PANTHER" id="PTHR31576:SF2">
    <property type="entry name" value="TATA BOX-BINDING PROTEIN-ASSOCIATED FACTOR RNA POLYMERASE I SUBUNIT B"/>
    <property type="match status" value="1"/>
</dbReference>
<keyword evidence="5" id="KW-0863">Zinc-finger</keyword>
<name>A0A3P8V4T0_CYNSE</name>
<evidence type="ECO:0000256" key="9">
    <source>
        <dbReference type="ARBA" id="ARBA00023163"/>
    </source>
</evidence>
<evidence type="ECO:0000256" key="10">
    <source>
        <dbReference type="ARBA" id="ARBA00023242"/>
    </source>
</evidence>
<dbReference type="GO" id="GO:0042790">
    <property type="term" value="P:nucleolar large rRNA transcription by RNA polymerase I"/>
    <property type="evidence" value="ECO:0007669"/>
    <property type="project" value="TreeGrafter"/>
</dbReference>
<evidence type="ECO:0000256" key="8">
    <source>
        <dbReference type="ARBA" id="ARBA00023125"/>
    </source>
</evidence>
<keyword evidence="4" id="KW-0479">Metal-binding</keyword>
<keyword evidence="10" id="KW-0539">Nucleus</keyword>
<evidence type="ECO:0000256" key="12">
    <source>
        <dbReference type="SAM" id="MobiDB-lite"/>
    </source>
</evidence>
<dbReference type="AlphaFoldDB" id="A0A3P8V4T0"/>